<comment type="caution">
    <text evidence="1">The sequence shown here is derived from an EMBL/GenBank/DDBJ whole genome shotgun (WGS) entry which is preliminary data.</text>
</comment>
<dbReference type="Proteomes" id="UP000554482">
    <property type="component" value="Unassembled WGS sequence"/>
</dbReference>
<accession>A0A7J6UR65</accession>
<sequence>MSVNLLLVKALFRLHHQEYFRNDPQCISKKTRTDCNYYRVHILNISSNKRNMKRKSKADRKVCQGTSCTGILHRPH</sequence>
<dbReference type="EMBL" id="JABWDY010044581">
    <property type="protein sequence ID" value="KAF5175028.1"/>
    <property type="molecule type" value="Genomic_DNA"/>
</dbReference>
<keyword evidence="2" id="KW-1185">Reference proteome</keyword>
<evidence type="ECO:0000313" key="1">
    <source>
        <dbReference type="EMBL" id="KAF5175028.1"/>
    </source>
</evidence>
<name>A0A7J6UR65_THATH</name>
<dbReference type="AlphaFoldDB" id="A0A7J6UR65"/>
<reference evidence="1 2" key="1">
    <citation type="submission" date="2020-06" db="EMBL/GenBank/DDBJ databases">
        <title>Transcriptomic and genomic resources for Thalictrum thalictroides and T. hernandezii: Facilitating candidate gene discovery in an emerging model plant lineage.</title>
        <authorList>
            <person name="Arias T."/>
            <person name="Riano-Pachon D.M."/>
            <person name="Di Stilio V.S."/>
        </authorList>
    </citation>
    <scope>NUCLEOTIDE SEQUENCE [LARGE SCALE GENOMIC DNA]</scope>
    <source>
        <strain evidence="2">cv. WT478/WT964</strain>
        <tissue evidence="1">Leaves</tissue>
    </source>
</reference>
<protein>
    <submittedName>
        <fullName evidence="1">Uncharacterized protein</fullName>
    </submittedName>
</protein>
<evidence type="ECO:0000313" key="2">
    <source>
        <dbReference type="Proteomes" id="UP000554482"/>
    </source>
</evidence>
<gene>
    <name evidence="1" type="ORF">FRX31_035385</name>
</gene>
<organism evidence="1 2">
    <name type="scientific">Thalictrum thalictroides</name>
    <name type="common">Rue-anemone</name>
    <name type="synonym">Anemone thalictroides</name>
    <dbReference type="NCBI Taxonomy" id="46969"/>
    <lineage>
        <taxon>Eukaryota</taxon>
        <taxon>Viridiplantae</taxon>
        <taxon>Streptophyta</taxon>
        <taxon>Embryophyta</taxon>
        <taxon>Tracheophyta</taxon>
        <taxon>Spermatophyta</taxon>
        <taxon>Magnoliopsida</taxon>
        <taxon>Ranunculales</taxon>
        <taxon>Ranunculaceae</taxon>
        <taxon>Thalictroideae</taxon>
        <taxon>Thalictrum</taxon>
    </lineage>
</organism>
<proteinExistence type="predicted"/>